<dbReference type="InterPro" id="IPR002401">
    <property type="entry name" value="Cyt_P450_E_grp-I"/>
</dbReference>
<evidence type="ECO:0000313" key="16">
    <source>
        <dbReference type="Proteomes" id="UP000192578"/>
    </source>
</evidence>
<dbReference type="InterPro" id="IPR050182">
    <property type="entry name" value="Cytochrome_P450_fam2"/>
</dbReference>
<dbReference type="Proteomes" id="UP000192578">
    <property type="component" value="Unassembled WGS sequence"/>
</dbReference>
<comment type="caution">
    <text evidence="15">The sequence shown here is derived from an EMBL/GenBank/DDBJ whole genome shotgun (WGS) entry which is preliminary data.</text>
</comment>
<dbReference type="GO" id="GO:0016705">
    <property type="term" value="F:oxidoreductase activity, acting on paired donors, with incorporation or reduction of molecular oxygen"/>
    <property type="evidence" value="ECO:0007669"/>
    <property type="project" value="InterPro"/>
</dbReference>
<evidence type="ECO:0000256" key="4">
    <source>
        <dbReference type="ARBA" id="ARBA00010617"/>
    </source>
</evidence>
<dbReference type="Pfam" id="PF00067">
    <property type="entry name" value="p450"/>
    <property type="match status" value="1"/>
</dbReference>
<dbReference type="SUPFAM" id="SSF48264">
    <property type="entry name" value="Cytochrome P450"/>
    <property type="match status" value="1"/>
</dbReference>
<sequence length="439" mass="50518">MSKETHLYFTDLSREYGDVVSFYLGNRLTVVLSSPATIREAYRKTEFSGRPRNYLVKLYNPLFTGIVDASYSTTWKKHRHFAVKSLSAFGLGKSSFEAQILAESQHFSNILAIHPMALDPGDFVVAAISNLICVMVFGHRFEYSDKEFQSILHSLRETFSSLVGDRSRDYIPLLRLVPNKFVTKHVTLFEEVKTYIRRQIEEHKRTGKPGEARDYIDAFLTEMDTAKRTDFTENWLVNVVFDFFAAGTETTATALRWTFLYLAKYPEVQERVLGEIREVLADGQAPQYEDLKRMPFTDAVMCEILRLCSVAPLALVHSATEEGTIGGFHVPNGTDIYLNLWAMHHDERLWNEPMEFRPERFLGMDGQCRKDFEAYLPFGTGHRGCMGEQLAKMEFFIFLVTTIRTFSVTFPIGLKPDPIEGTYKLVYEPKTYDLLIQKR</sequence>
<organism evidence="15 16">
    <name type="scientific">Hypsibius exemplaris</name>
    <name type="common">Freshwater tardigrade</name>
    <dbReference type="NCBI Taxonomy" id="2072580"/>
    <lineage>
        <taxon>Eukaryota</taxon>
        <taxon>Metazoa</taxon>
        <taxon>Ecdysozoa</taxon>
        <taxon>Tardigrada</taxon>
        <taxon>Eutardigrada</taxon>
        <taxon>Parachela</taxon>
        <taxon>Hypsibioidea</taxon>
        <taxon>Hypsibiidae</taxon>
        <taxon>Hypsibius</taxon>
    </lineage>
</organism>
<dbReference type="PANTHER" id="PTHR24300">
    <property type="entry name" value="CYTOCHROME P450 508A4-RELATED"/>
    <property type="match status" value="1"/>
</dbReference>
<comment type="similarity">
    <text evidence="4 14">Belongs to the cytochrome P450 family.</text>
</comment>
<keyword evidence="7" id="KW-0256">Endoplasmic reticulum</keyword>
<comment type="subcellular location">
    <subcellularLocation>
        <location evidence="3">Endoplasmic reticulum membrane</location>
        <topology evidence="3">Peripheral membrane protein</topology>
    </subcellularLocation>
    <subcellularLocation>
        <location evidence="2">Microsome membrane</location>
        <topology evidence="2">Peripheral membrane protein</topology>
    </subcellularLocation>
</comment>
<dbReference type="InterPro" id="IPR001128">
    <property type="entry name" value="Cyt_P450"/>
</dbReference>
<evidence type="ECO:0000256" key="7">
    <source>
        <dbReference type="ARBA" id="ARBA00022824"/>
    </source>
</evidence>
<evidence type="ECO:0000256" key="1">
    <source>
        <dbReference type="ARBA" id="ARBA00001971"/>
    </source>
</evidence>
<feature type="binding site" description="axial binding residue" evidence="13">
    <location>
        <position position="385"/>
    </location>
    <ligand>
        <name>heme</name>
        <dbReference type="ChEBI" id="CHEBI:30413"/>
    </ligand>
    <ligandPart>
        <name>Fe</name>
        <dbReference type="ChEBI" id="CHEBI:18248"/>
    </ligandPart>
</feature>
<evidence type="ECO:0000256" key="10">
    <source>
        <dbReference type="ARBA" id="ARBA00023004"/>
    </source>
</evidence>
<evidence type="ECO:0000256" key="12">
    <source>
        <dbReference type="ARBA" id="ARBA00023136"/>
    </source>
</evidence>
<keyword evidence="12" id="KW-0472">Membrane</keyword>
<evidence type="ECO:0000256" key="2">
    <source>
        <dbReference type="ARBA" id="ARBA00004174"/>
    </source>
</evidence>
<evidence type="ECO:0000256" key="3">
    <source>
        <dbReference type="ARBA" id="ARBA00004406"/>
    </source>
</evidence>
<keyword evidence="16" id="KW-1185">Reference proteome</keyword>
<dbReference type="GO" id="GO:0005506">
    <property type="term" value="F:iron ion binding"/>
    <property type="evidence" value="ECO:0007669"/>
    <property type="project" value="InterPro"/>
</dbReference>
<keyword evidence="8" id="KW-0492">Microsome</keyword>
<proteinExistence type="inferred from homology"/>
<protein>
    <submittedName>
        <fullName evidence="15">Cytochrome P450 2U1</fullName>
    </submittedName>
</protein>
<dbReference type="OrthoDB" id="2789670at2759"/>
<dbReference type="InterPro" id="IPR036396">
    <property type="entry name" value="Cyt_P450_sf"/>
</dbReference>
<evidence type="ECO:0000256" key="5">
    <source>
        <dbReference type="ARBA" id="ARBA00022617"/>
    </source>
</evidence>
<keyword evidence="6 13" id="KW-0479">Metal-binding</keyword>
<reference evidence="16" key="1">
    <citation type="submission" date="2017-01" db="EMBL/GenBank/DDBJ databases">
        <title>Comparative genomics of anhydrobiosis in the tardigrade Hypsibius dujardini.</title>
        <authorList>
            <person name="Yoshida Y."/>
            <person name="Koutsovoulos G."/>
            <person name="Laetsch D."/>
            <person name="Stevens L."/>
            <person name="Kumar S."/>
            <person name="Horikawa D."/>
            <person name="Ishino K."/>
            <person name="Komine S."/>
            <person name="Tomita M."/>
            <person name="Blaxter M."/>
            <person name="Arakawa K."/>
        </authorList>
    </citation>
    <scope>NUCLEOTIDE SEQUENCE [LARGE SCALE GENOMIC DNA]</scope>
    <source>
        <strain evidence="16">Z151</strain>
    </source>
</reference>
<dbReference type="PROSITE" id="PS00086">
    <property type="entry name" value="CYTOCHROME_P450"/>
    <property type="match status" value="1"/>
</dbReference>
<keyword evidence="5 13" id="KW-0349">Heme</keyword>
<dbReference type="EMBL" id="MTYJ01000291">
    <property type="protein sequence ID" value="OWA52895.1"/>
    <property type="molecule type" value="Genomic_DNA"/>
</dbReference>
<accession>A0A9X6RMC0</accession>
<comment type="cofactor">
    <cofactor evidence="1 13">
        <name>heme</name>
        <dbReference type="ChEBI" id="CHEBI:30413"/>
    </cofactor>
</comment>
<keyword evidence="9 14" id="KW-0560">Oxidoreductase</keyword>
<dbReference type="GO" id="GO:0005789">
    <property type="term" value="C:endoplasmic reticulum membrane"/>
    <property type="evidence" value="ECO:0007669"/>
    <property type="project" value="UniProtKB-SubCell"/>
</dbReference>
<dbReference type="FunFam" id="1.10.630.10:FF:000238">
    <property type="entry name" value="Cytochrome P450 2A6"/>
    <property type="match status" value="1"/>
</dbReference>
<evidence type="ECO:0000256" key="9">
    <source>
        <dbReference type="ARBA" id="ARBA00023002"/>
    </source>
</evidence>
<evidence type="ECO:0000256" key="14">
    <source>
        <dbReference type="RuleBase" id="RU000461"/>
    </source>
</evidence>
<dbReference type="GO" id="GO:0020037">
    <property type="term" value="F:heme binding"/>
    <property type="evidence" value="ECO:0007669"/>
    <property type="project" value="InterPro"/>
</dbReference>
<keyword evidence="10 13" id="KW-0408">Iron</keyword>
<dbReference type="InterPro" id="IPR017972">
    <property type="entry name" value="Cyt_P450_CS"/>
</dbReference>
<name>A0A9X6RMC0_HYPEX</name>
<dbReference type="AlphaFoldDB" id="A0A9X6RMC0"/>
<evidence type="ECO:0000256" key="6">
    <source>
        <dbReference type="ARBA" id="ARBA00022723"/>
    </source>
</evidence>
<dbReference type="PRINTS" id="PR00385">
    <property type="entry name" value="P450"/>
</dbReference>
<evidence type="ECO:0000313" key="15">
    <source>
        <dbReference type="EMBL" id="OWA52895.1"/>
    </source>
</evidence>
<keyword evidence="11 14" id="KW-0503">Monooxygenase</keyword>
<evidence type="ECO:0000256" key="13">
    <source>
        <dbReference type="PIRSR" id="PIRSR602401-1"/>
    </source>
</evidence>
<dbReference type="GO" id="GO:0004497">
    <property type="term" value="F:monooxygenase activity"/>
    <property type="evidence" value="ECO:0007669"/>
    <property type="project" value="UniProtKB-KW"/>
</dbReference>
<dbReference type="Gene3D" id="1.10.630.10">
    <property type="entry name" value="Cytochrome P450"/>
    <property type="match status" value="1"/>
</dbReference>
<evidence type="ECO:0000256" key="11">
    <source>
        <dbReference type="ARBA" id="ARBA00023033"/>
    </source>
</evidence>
<gene>
    <name evidence="15" type="ORF">BV898_17336</name>
</gene>
<evidence type="ECO:0000256" key="8">
    <source>
        <dbReference type="ARBA" id="ARBA00022848"/>
    </source>
</evidence>
<dbReference type="PRINTS" id="PR00463">
    <property type="entry name" value="EP450I"/>
</dbReference>